<proteinExistence type="predicted"/>
<dbReference type="KEGG" id="nso:NIASO_14050"/>
<dbReference type="InterPro" id="IPR036761">
    <property type="entry name" value="TTHA0802/YceI-like_sf"/>
</dbReference>
<dbReference type="HOGENOM" id="CLU_122737_0_0_10"/>
<keyword evidence="1" id="KW-0732">Signal</keyword>
<feature type="signal peptide" evidence="1">
    <location>
        <begin position="1"/>
        <end position="19"/>
    </location>
</feature>
<feature type="domain" description="Lipid/polyisoprenoid-binding YceI-like" evidence="2">
    <location>
        <begin position="39"/>
        <end position="173"/>
    </location>
</feature>
<gene>
    <name evidence="3" type="ORF">NIASO_14050</name>
</gene>
<dbReference type="Pfam" id="PF04264">
    <property type="entry name" value="YceI"/>
    <property type="match status" value="1"/>
</dbReference>
<evidence type="ECO:0000259" key="2">
    <source>
        <dbReference type="Pfam" id="PF04264"/>
    </source>
</evidence>
<dbReference type="SUPFAM" id="SSF101874">
    <property type="entry name" value="YceI-like"/>
    <property type="match status" value="1"/>
</dbReference>
<evidence type="ECO:0000256" key="1">
    <source>
        <dbReference type="SAM" id="SignalP"/>
    </source>
</evidence>
<dbReference type="eggNOG" id="COG2353">
    <property type="taxonomic scope" value="Bacteria"/>
</dbReference>
<dbReference type="EMBL" id="CP007035">
    <property type="protein sequence ID" value="AHF15972.1"/>
    <property type="molecule type" value="Genomic_DNA"/>
</dbReference>
<dbReference type="Gene3D" id="2.40.128.110">
    <property type="entry name" value="Lipid/polyisoprenoid-binding, YceI-like"/>
    <property type="match status" value="1"/>
</dbReference>
<keyword evidence="4" id="KW-1185">Reference proteome</keyword>
<evidence type="ECO:0000313" key="4">
    <source>
        <dbReference type="Proteomes" id="UP000003586"/>
    </source>
</evidence>
<dbReference type="AlphaFoldDB" id="W0EYX2"/>
<evidence type="ECO:0000313" key="3">
    <source>
        <dbReference type="EMBL" id="AHF15972.1"/>
    </source>
</evidence>
<dbReference type="RefSeq" id="WP_008586470.1">
    <property type="nucleotide sequence ID" value="NZ_CP007035.1"/>
</dbReference>
<name>W0EYX2_9BACT</name>
<feature type="chain" id="PRO_5004788324" evidence="1">
    <location>
        <begin position="20"/>
        <end position="182"/>
    </location>
</feature>
<dbReference type="STRING" id="929713.NIASO_14050"/>
<dbReference type="Proteomes" id="UP000003586">
    <property type="component" value="Chromosome"/>
</dbReference>
<dbReference type="OrthoDB" id="116832at2"/>
<sequence>MKTGLFIISFLLLSVAAFSQKYFTKNGTVSFQAGTALEDIDATNKSAASVLDAATGQIEFAVLIKGFEFRRALMQEHFNENYMESNKYPKAVFKGKITNLQSISFQKPGSYPAAVSGVLEIHGVKKQVTANGTLKVSGTSVQSLAKFSVNINDYNIAIPGIVRDKIAQTAVVTVNCSYTPLH</sequence>
<accession>W0EYX2</accession>
<organism evidence="3 4">
    <name type="scientific">Niabella soli DSM 19437</name>
    <dbReference type="NCBI Taxonomy" id="929713"/>
    <lineage>
        <taxon>Bacteria</taxon>
        <taxon>Pseudomonadati</taxon>
        <taxon>Bacteroidota</taxon>
        <taxon>Chitinophagia</taxon>
        <taxon>Chitinophagales</taxon>
        <taxon>Chitinophagaceae</taxon>
        <taxon>Niabella</taxon>
    </lineage>
</organism>
<reference evidence="3 4" key="1">
    <citation type="submission" date="2013-12" db="EMBL/GenBank/DDBJ databases">
        <authorList>
            <consortium name="DOE Joint Genome Institute"/>
            <person name="Eisen J."/>
            <person name="Huntemann M."/>
            <person name="Han J."/>
            <person name="Chen A."/>
            <person name="Kyrpides N."/>
            <person name="Mavromatis K."/>
            <person name="Markowitz V."/>
            <person name="Palaniappan K."/>
            <person name="Ivanova N."/>
            <person name="Schaumberg A."/>
            <person name="Pati A."/>
            <person name="Liolios K."/>
            <person name="Nordberg H.P."/>
            <person name="Cantor M.N."/>
            <person name="Hua S.X."/>
            <person name="Woyke T."/>
        </authorList>
    </citation>
    <scope>NUCLEOTIDE SEQUENCE [LARGE SCALE GENOMIC DNA]</scope>
    <source>
        <strain evidence="4">DSM 19437</strain>
    </source>
</reference>
<protein>
    <submittedName>
        <fullName evidence="3">Polyisoprenoid-binding protein</fullName>
    </submittedName>
</protein>
<dbReference type="InterPro" id="IPR007372">
    <property type="entry name" value="Lipid/polyisoprenoid-bd_YceI"/>
</dbReference>